<dbReference type="InterPro" id="IPR032675">
    <property type="entry name" value="LRR_dom_sf"/>
</dbReference>
<dbReference type="OrthoDB" id="3945550at2759"/>
<name>A0A2B7WFQ8_9EURO</name>
<keyword evidence="2" id="KW-1185">Reference proteome</keyword>
<dbReference type="AlphaFoldDB" id="A0A2B7WFQ8"/>
<evidence type="ECO:0008006" key="3">
    <source>
        <dbReference type="Google" id="ProtNLM"/>
    </source>
</evidence>
<dbReference type="Gene3D" id="3.80.10.10">
    <property type="entry name" value="Ribonuclease Inhibitor"/>
    <property type="match status" value="1"/>
</dbReference>
<dbReference type="SUPFAM" id="SSF52047">
    <property type="entry name" value="RNI-like"/>
    <property type="match status" value="1"/>
</dbReference>
<dbReference type="EMBL" id="PDNB01000355">
    <property type="protein sequence ID" value="PGG95351.1"/>
    <property type="molecule type" value="Genomic_DNA"/>
</dbReference>
<dbReference type="Proteomes" id="UP000223968">
    <property type="component" value="Unassembled WGS sequence"/>
</dbReference>
<evidence type="ECO:0000313" key="1">
    <source>
        <dbReference type="EMBL" id="PGG95351.1"/>
    </source>
</evidence>
<evidence type="ECO:0000313" key="2">
    <source>
        <dbReference type="Proteomes" id="UP000223968"/>
    </source>
</evidence>
<accession>A0A2B7WFQ8</accession>
<dbReference type="STRING" id="1447875.A0A2B7WFQ8"/>
<proteinExistence type="predicted"/>
<protein>
    <recommendedName>
        <fullName evidence="3">F-box domain-containing protein</fullName>
    </recommendedName>
</protein>
<reference evidence="1 2" key="1">
    <citation type="submission" date="2017-10" db="EMBL/GenBank/DDBJ databases">
        <title>Comparative genomics in systemic dimorphic fungi from Ajellomycetaceae.</title>
        <authorList>
            <person name="Munoz J.F."/>
            <person name="Mcewen J.G."/>
            <person name="Clay O.K."/>
            <person name="Cuomo C.A."/>
        </authorList>
    </citation>
    <scope>NUCLEOTIDE SEQUENCE [LARGE SCALE GENOMIC DNA]</scope>
    <source>
        <strain evidence="1 2">UAMH5409</strain>
    </source>
</reference>
<comment type="caution">
    <text evidence="1">The sequence shown here is derived from an EMBL/GenBank/DDBJ whole genome shotgun (WGS) entry which is preliminary data.</text>
</comment>
<gene>
    <name evidence="1" type="ORF">AJ79_10106</name>
</gene>
<organism evidence="1 2">
    <name type="scientific">Helicocarpus griseus UAMH5409</name>
    <dbReference type="NCBI Taxonomy" id="1447875"/>
    <lineage>
        <taxon>Eukaryota</taxon>
        <taxon>Fungi</taxon>
        <taxon>Dikarya</taxon>
        <taxon>Ascomycota</taxon>
        <taxon>Pezizomycotina</taxon>
        <taxon>Eurotiomycetes</taxon>
        <taxon>Eurotiomycetidae</taxon>
        <taxon>Onygenales</taxon>
        <taxon>Ajellomycetaceae</taxon>
        <taxon>Helicocarpus</taxon>
    </lineage>
</organism>
<sequence length="588" mass="68329">METCQVLTRPGVFQPNLNALPTEIIDLICEYLWYVHPNSLIALALTSRRCYGPSVRSFYREFVVEAITFENSRFDASMLRFCRTWRLIFRELENRGDSYERLLAAWEPIVEFIARFQHLTDFIYANTSQLPTNLLYALQRHHPKCRLHVRKRMWALYCPPTDVYELELAKSPCLHSLTVHLLYVGSHRHNDVALRVVNSLAPNLKHVELTFHTFHSKRSRKVFLRDWEDAMQNPKTSKLRELETLIISEVKLNRESLETWSQHVDFSKLKSFAFQPSDNGVIYFASKYQFPSLKELYINELVSYSPELCAFLAELPPLSCLSIGQRKRGSVEQVLGVILEKHGSHLRTLIIDISKTCQSEIIAQIGAKCPLLERLDILFTRSQSSYHERRLYEAFGSIRRLEKLSLTLSNQFDFKESPKIPDPRDESGEYAEFDKQPFPDEPRICNGHVRDLVLNVAVDRNLILSIWTIIRSKQSRRSLRYLRIINYFGGVYEDPEYNLDGVEGQPLTLTLDLTHMTRSCVLKSTSPTGNRVEFSELPKSRLEIGAEQSIVPGTGERGLRKIFRRLWPMEKGCVNWRARWSSRPLAQD</sequence>